<evidence type="ECO:0000256" key="7">
    <source>
        <dbReference type="SAM" id="MobiDB-lite"/>
    </source>
</evidence>
<reference evidence="10" key="1">
    <citation type="journal article" date="2023" name="G3 (Bethesda)">
        <title>Whole genome assembly and annotation of the endangered Caribbean coral Acropora cervicornis.</title>
        <authorList>
            <person name="Selwyn J.D."/>
            <person name="Vollmer S.V."/>
        </authorList>
    </citation>
    <scope>NUCLEOTIDE SEQUENCE</scope>
    <source>
        <strain evidence="10">K2</strain>
    </source>
</reference>
<evidence type="ECO:0000313" key="10">
    <source>
        <dbReference type="EMBL" id="KAK2569799.1"/>
    </source>
</evidence>
<dbReference type="GO" id="GO:0005886">
    <property type="term" value="C:plasma membrane"/>
    <property type="evidence" value="ECO:0007669"/>
    <property type="project" value="TreeGrafter"/>
</dbReference>
<keyword evidence="3" id="KW-0547">Nucleotide-binding</keyword>
<dbReference type="FunFam" id="3.30.70.1230:FF:000030">
    <property type="entry name" value="Si:ch211-215j19.12"/>
    <property type="match status" value="1"/>
</dbReference>
<dbReference type="SUPFAM" id="SSF55073">
    <property type="entry name" value="Nucleotide cyclase"/>
    <property type="match status" value="1"/>
</dbReference>
<dbReference type="GO" id="GO:0004383">
    <property type="term" value="F:guanylate cyclase activity"/>
    <property type="evidence" value="ECO:0007669"/>
    <property type="project" value="TreeGrafter"/>
</dbReference>
<keyword evidence="6" id="KW-0456">Lyase</keyword>
<evidence type="ECO:0000313" key="11">
    <source>
        <dbReference type="Proteomes" id="UP001249851"/>
    </source>
</evidence>
<dbReference type="AlphaFoldDB" id="A0AAD9QYJ7"/>
<protein>
    <submittedName>
        <fullName evidence="10">Guanylate cyclase 32E</fullName>
    </submittedName>
</protein>
<proteinExistence type="predicted"/>
<gene>
    <name evidence="10" type="ORF">P5673_005647</name>
</gene>
<evidence type="ECO:0000256" key="5">
    <source>
        <dbReference type="ARBA" id="ARBA00023136"/>
    </source>
</evidence>
<dbReference type="InterPro" id="IPR013587">
    <property type="entry name" value="Nitrate/nitrite_sensing"/>
</dbReference>
<dbReference type="GO" id="GO:0001653">
    <property type="term" value="F:peptide receptor activity"/>
    <property type="evidence" value="ECO:0007669"/>
    <property type="project" value="TreeGrafter"/>
</dbReference>
<keyword evidence="2 8" id="KW-0812">Transmembrane</keyword>
<dbReference type="GO" id="GO:0004016">
    <property type="term" value="F:adenylate cyclase activity"/>
    <property type="evidence" value="ECO:0007669"/>
    <property type="project" value="TreeGrafter"/>
</dbReference>
<dbReference type="Pfam" id="PF00211">
    <property type="entry name" value="Guanylate_cyc"/>
    <property type="match status" value="1"/>
</dbReference>
<name>A0AAD9QYJ7_ACRCE</name>
<organism evidence="10 11">
    <name type="scientific">Acropora cervicornis</name>
    <name type="common">Staghorn coral</name>
    <dbReference type="NCBI Taxonomy" id="6130"/>
    <lineage>
        <taxon>Eukaryota</taxon>
        <taxon>Metazoa</taxon>
        <taxon>Cnidaria</taxon>
        <taxon>Anthozoa</taxon>
        <taxon>Hexacorallia</taxon>
        <taxon>Scleractinia</taxon>
        <taxon>Astrocoeniina</taxon>
        <taxon>Acroporidae</taxon>
        <taxon>Acropora</taxon>
    </lineage>
</organism>
<feature type="transmembrane region" description="Helical" evidence="8">
    <location>
        <begin position="48"/>
        <end position="66"/>
    </location>
</feature>
<accession>A0AAD9QYJ7</accession>
<dbReference type="GO" id="GO:0007168">
    <property type="term" value="P:receptor guanylyl cyclase signaling pathway"/>
    <property type="evidence" value="ECO:0007669"/>
    <property type="project" value="TreeGrafter"/>
</dbReference>
<keyword evidence="5 8" id="KW-0472">Membrane</keyword>
<dbReference type="InterPro" id="IPR029787">
    <property type="entry name" value="Nucleotide_cyclase"/>
</dbReference>
<evidence type="ECO:0000256" key="3">
    <source>
        <dbReference type="ARBA" id="ARBA00022741"/>
    </source>
</evidence>
<evidence type="ECO:0000256" key="4">
    <source>
        <dbReference type="ARBA" id="ARBA00022989"/>
    </source>
</evidence>
<reference evidence="10" key="2">
    <citation type="journal article" date="2023" name="Science">
        <title>Genomic signatures of disease resistance in endangered staghorn corals.</title>
        <authorList>
            <person name="Vollmer S.V."/>
            <person name="Selwyn J.D."/>
            <person name="Despard B.A."/>
            <person name="Roesel C.L."/>
        </authorList>
    </citation>
    <scope>NUCLEOTIDE SEQUENCE</scope>
    <source>
        <strain evidence="10">K2</strain>
    </source>
</reference>
<evidence type="ECO:0000256" key="8">
    <source>
        <dbReference type="SAM" id="Phobius"/>
    </source>
</evidence>
<dbReference type="Gene3D" id="6.10.250.780">
    <property type="match status" value="1"/>
</dbReference>
<feature type="region of interest" description="Disordered" evidence="7">
    <location>
        <begin position="1"/>
        <end position="20"/>
    </location>
</feature>
<evidence type="ECO:0000256" key="1">
    <source>
        <dbReference type="ARBA" id="ARBA00004370"/>
    </source>
</evidence>
<evidence type="ECO:0000259" key="9">
    <source>
        <dbReference type="PROSITE" id="PS50125"/>
    </source>
</evidence>
<sequence length="599" mass="67755">MEKNTLTHWAMSQEPNPTGRSQNKVVKVLRMCWRYDVTTSAGRRLQSFKIISVAMVSMFGLLFFVAEDVYNANVIIKRANTLNENLQSSLQVAYLIHRLQIERGLTVMCIGVSDEAAKKNVLMNLTDAREKTDEALRGTKWPFDENVEAEFFRGDDTFQNQLNKHRNEVGNCGNGNVGEEISFYTKPIDWMLDWFYLALQETSGNPIFIDMIGYHRFLSGKDKIGIERALGGSFFAMGYFQNLSQTLRYANFHVLGKDYLSTSEKLVPNIKDTINRLVNDTVVKEITKQREIIQANKPGNASVAKGQAWFNLMTMYLDNLYDVQEEAGKTLINRLKTEKDHSSSNLIQRLSFLVFALVMVPVFILSVNRMVGTIQNYTFQLAQTTLQLKEEKIRADKLLYQMFPYPVAELLKNDQQIPAEFFNSVTVFFSDIVNFTEMCSSMAPLQVTAMLDAVYGLFDSRISLYDVYKVETIGDAYMVVSGLPRRNGIRHADQIARMALDLLGVVKGLSLPEFSQSLSVRIGIHTGSCVAGVVGNKMPRYCLFGDTVNTASRMQTTGEHAKWKSRVKDPCRRSGFEASRTTSTSTPISTQVLIEHHLS</sequence>
<dbReference type="EMBL" id="JARQWQ010000009">
    <property type="protein sequence ID" value="KAK2569799.1"/>
    <property type="molecule type" value="Genomic_DNA"/>
</dbReference>
<keyword evidence="11" id="KW-1185">Reference proteome</keyword>
<evidence type="ECO:0000256" key="2">
    <source>
        <dbReference type="ARBA" id="ARBA00022692"/>
    </source>
</evidence>
<dbReference type="SMART" id="SM00044">
    <property type="entry name" value="CYCc"/>
    <property type="match status" value="1"/>
</dbReference>
<dbReference type="InterPro" id="IPR001054">
    <property type="entry name" value="A/G_cyclase"/>
</dbReference>
<comment type="subcellular location">
    <subcellularLocation>
        <location evidence="1">Membrane</location>
    </subcellularLocation>
</comment>
<evidence type="ECO:0000256" key="6">
    <source>
        <dbReference type="ARBA" id="ARBA00023239"/>
    </source>
</evidence>
<dbReference type="PANTHER" id="PTHR11920:SF501">
    <property type="entry name" value="GUANYLATE CYCLASE 32E"/>
    <property type="match status" value="1"/>
</dbReference>
<keyword evidence="4 8" id="KW-1133">Transmembrane helix</keyword>
<dbReference type="GO" id="GO:0000166">
    <property type="term" value="F:nucleotide binding"/>
    <property type="evidence" value="ECO:0007669"/>
    <property type="project" value="UniProtKB-KW"/>
</dbReference>
<comment type="caution">
    <text evidence="10">The sequence shown here is derived from an EMBL/GenBank/DDBJ whole genome shotgun (WGS) entry which is preliminary data.</text>
</comment>
<dbReference type="GO" id="GO:0035556">
    <property type="term" value="P:intracellular signal transduction"/>
    <property type="evidence" value="ECO:0007669"/>
    <property type="project" value="InterPro"/>
</dbReference>
<dbReference type="InterPro" id="IPR050401">
    <property type="entry name" value="Cyclic_nucleotide_synthase"/>
</dbReference>
<dbReference type="CDD" id="cd07302">
    <property type="entry name" value="CHD"/>
    <property type="match status" value="1"/>
</dbReference>
<dbReference type="PROSITE" id="PS50125">
    <property type="entry name" value="GUANYLATE_CYCLASE_2"/>
    <property type="match status" value="1"/>
</dbReference>
<dbReference type="Pfam" id="PF08376">
    <property type="entry name" value="NIT"/>
    <property type="match status" value="1"/>
</dbReference>
<feature type="transmembrane region" description="Helical" evidence="8">
    <location>
        <begin position="346"/>
        <end position="367"/>
    </location>
</feature>
<dbReference type="PANTHER" id="PTHR11920">
    <property type="entry name" value="GUANYLYL CYCLASE"/>
    <property type="match status" value="1"/>
</dbReference>
<dbReference type="Gene3D" id="3.30.70.1230">
    <property type="entry name" value="Nucleotide cyclase"/>
    <property type="match status" value="1"/>
</dbReference>
<dbReference type="Proteomes" id="UP001249851">
    <property type="component" value="Unassembled WGS sequence"/>
</dbReference>
<feature type="domain" description="Guanylate cyclase" evidence="9">
    <location>
        <begin position="426"/>
        <end position="555"/>
    </location>
</feature>